<dbReference type="EMBL" id="CP035806">
    <property type="protein sequence ID" value="QBE49747.1"/>
    <property type="molecule type" value="Genomic_DNA"/>
</dbReference>
<evidence type="ECO:0000256" key="3">
    <source>
        <dbReference type="ARBA" id="ARBA00022801"/>
    </source>
</evidence>
<dbReference type="PANTHER" id="PTHR42693">
    <property type="entry name" value="ARYLSULFATASE FAMILY MEMBER"/>
    <property type="match status" value="1"/>
</dbReference>
<feature type="region of interest" description="Disordered" evidence="5">
    <location>
        <begin position="1"/>
        <end position="28"/>
    </location>
</feature>
<evidence type="ECO:0000313" key="8">
    <source>
        <dbReference type="Proteomes" id="UP000289260"/>
    </source>
</evidence>
<dbReference type="InterPro" id="IPR000917">
    <property type="entry name" value="Sulfatase_N"/>
</dbReference>
<dbReference type="PANTHER" id="PTHR42693:SF33">
    <property type="entry name" value="ARYLSULFATASE"/>
    <property type="match status" value="1"/>
</dbReference>
<dbReference type="GO" id="GO:0046872">
    <property type="term" value="F:metal ion binding"/>
    <property type="evidence" value="ECO:0007669"/>
    <property type="project" value="UniProtKB-KW"/>
</dbReference>
<dbReference type="Pfam" id="PF00884">
    <property type="entry name" value="Sulfatase"/>
    <property type="match status" value="1"/>
</dbReference>
<dbReference type="Proteomes" id="UP000289260">
    <property type="component" value="Chromosome"/>
</dbReference>
<dbReference type="RefSeq" id="WP_130110860.1">
    <property type="nucleotide sequence ID" value="NZ_CP035806.1"/>
</dbReference>
<name>A0A4P6KGV9_9MICO</name>
<organism evidence="7 8">
    <name type="scientific">Leucobacter triazinivorans</name>
    <dbReference type="NCBI Taxonomy" id="1784719"/>
    <lineage>
        <taxon>Bacteria</taxon>
        <taxon>Bacillati</taxon>
        <taxon>Actinomycetota</taxon>
        <taxon>Actinomycetes</taxon>
        <taxon>Micrococcales</taxon>
        <taxon>Microbacteriaceae</taxon>
        <taxon>Leucobacter</taxon>
    </lineage>
</organism>
<gene>
    <name evidence="7" type="ORF">EVS81_13715</name>
</gene>
<accession>A0A4P6KGV9</accession>
<keyword evidence="2" id="KW-0479">Metal-binding</keyword>
<feature type="domain" description="Sulfatase N-terminal" evidence="6">
    <location>
        <begin position="53"/>
        <end position="473"/>
    </location>
</feature>
<evidence type="ECO:0000256" key="1">
    <source>
        <dbReference type="ARBA" id="ARBA00008779"/>
    </source>
</evidence>
<dbReference type="Gene3D" id="3.40.720.10">
    <property type="entry name" value="Alkaline Phosphatase, subunit A"/>
    <property type="match status" value="1"/>
</dbReference>
<dbReference type="AlphaFoldDB" id="A0A4P6KGV9"/>
<evidence type="ECO:0000256" key="2">
    <source>
        <dbReference type="ARBA" id="ARBA00022723"/>
    </source>
</evidence>
<keyword evidence="8" id="KW-1185">Reference proteome</keyword>
<protein>
    <submittedName>
        <fullName evidence="7">Arylsulfatase</fullName>
    </submittedName>
</protein>
<keyword evidence="4" id="KW-0106">Calcium</keyword>
<dbReference type="SUPFAM" id="SSF53649">
    <property type="entry name" value="Alkaline phosphatase-like"/>
    <property type="match status" value="1"/>
</dbReference>
<proteinExistence type="inferred from homology"/>
<dbReference type="InterPro" id="IPR050738">
    <property type="entry name" value="Sulfatase"/>
</dbReference>
<keyword evidence="3" id="KW-0378">Hydrolase</keyword>
<dbReference type="InterPro" id="IPR024607">
    <property type="entry name" value="Sulfatase_CS"/>
</dbReference>
<sequence>MGARPGAAERRRASGPDPAGSRGYESFGGGVAEFASESSPWWRPRPTAPAGSPNVIVMLVDDLGFSDLGPFGSEIPTPNIDALADDGWVFTNYRTAPMCSPARAALLTGLNPHRAGFGFVAHTDPGYPGFTCELPDDAPTLAESLRAGGYATFAVGKWHLTLESRLHDAADRSSWPLQRGFDRYFGSMDGFTSLHHPHRLVRDNSVVDVQQFPDGYFLTDQLTDEALAMIDELRVNDAEKPFFLYYAHTSVHGPIQAKPVDIERHRGRYEAGWNALRESRFARQRELGIVPPHAELPGDALADGDRIPHWEHLGDDERALFARHMEVYAAAVDEVDQSVGRLVAHLEDLGERENTVIVIASDNGGTAEGGPSGTRSYFAQFGHSAPLPDGWVRDVPRDPEEIGGPRVFSQYPTGWARVSNTPFRSFKSSTYEGGVHAPLIVSWPEAPVAARGLRDQFVFVSDLSPTILDLVGVPPLAELRGRPAQEIDGRSVAGVLRDPAAEGRAAQYFECVGRRAMVDGEWKAVSPEPPRREEGAAGGRWELYHLADDPTETRDLAADRPERVADLAERWRSEAWRNTVFPLDDDGTLHSTRPATEAALAAPVALVPFRAPLERFRSAQLTVLKSFAVEATVVVGPDTAGVVVAHGDQGGGYLLGIEDGAPFLSYNAYGEMHRAIGPVLAPGTRELVLHVDESEGLRWRLRLEVDGERSAEIAGVPMLLGMAPFTGISVGYDYGGPVDWELHERHGDGFRFSGGAIERLRYVPGARSRHDPTVLRRIGEAVAELAD</sequence>
<dbReference type="Gene3D" id="3.30.1120.10">
    <property type="match status" value="1"/>
</dbReference>
<dbReference type="OrthoDB" id="9777306at2"/>
<dbReference type="PROSITE" id="PS00149">
    <property type="entry name" value="SULFATASE_2"/>
    <property type="match status" value="1"/>
</dbReference>
<dbReference type="GO" id="GO:0004065">
    <property type="term" value="F:arylsulfatase activity"/>
    <property type="evidence" value="ECO:0007669"/>
    <property type="project" value="TreeGrafter"/>
</dbReference>
<evidence type="ECO:0000259" key="6">
    <source>
        <dbReference type="Pfam" id="PF00884"/>
    </source>
</evidence>
<comment type="similarity">
    <text evidence="1">Belongs to the sulfatase family.</text>
</comment>
<evidence type="ECO:0000256" key="4">
    <source>
        <dbReference type="ARBA" id="ARBA00022837"/>
    </source>
</evidence>
<evidence type="ECO:0000256" key="5">
    <source>
        <dbReference type="SAM" id="MobiDB-lite"/>
    </source>
</evidence>
<dbReference type="KEGG" id="ltr:EVS81_13715"/>
<dbReference type="CDD" id="cd16025">
    <property type="entry name" value="PAS_like"/>
    <property type="match status" value="1"/>
</dbReference>
<evidence type="ECO:0000313" key="7">
    <source>
        <dbReference type="EMBL" id="QBE49747.1"/>
    </source>
</evidence>
<dbReference type="PROSITE" id="PS00523">
    <property type="entry name" value="SULFATASE_1"/>
    <property type="match status" value="1"/>
</dbReference>
<dbReference type="InterPro" id="IPR017850">
    <property type="entry name" value="Alkaline_phosphatase_core_sf"/>
</dbReference>
<reference evidence="7 8" key="1">
    <citation type="submission" date="2019-02" db="EMBL/GenBank/DDBJ databases">
        <authorList>
            <person name="Sun L."/>
            <person name="Pan D."/>
            <person name="Wu X."/>
        </authorList>
    </citation>
    <scope>NUCLEOTIDE SEQUENCE [LARGE SCALE GENOMIC DNA]</scope>
    <source>
        <strain evidence="7 8">JW-1</strain>
    </source>
</reference>